<comment type="subcellular location">
    <subcellularLocation>
        <location evidence="1">Cytoplasm</location>
    </subcellularLocation>
</comment>
<keyword evidence="7" id="KW-1185">Reference proteome</keyword>
<evidence type="ECO:0000256" key="1">
    <source>
        <dbReference type="ARBA" id="ARBA00004496"/>
    </source>
</evidence>
<name>A0ABR2KMU3_9EUKA</name>
<evidence type="ECO:0000256" key="5">
    <source>
        <dbReference type="ARBA" id="ARBA00022927"/>
    </source>
</evidence>
<evidence type="ECO:0000256" key="4">
    <source>
        <dbReference type="ARBA" id="ARBA00022737"/>
    </source>
</evidence>
<comment type="caution">
    <text evidence="6">The sequence shown here is derived from an EMBL/GenBank/DDBJ whole genome shotgun (WGS) entry which is preliminary data.</text>
</comment>
<dbReference type="PANTHER" id="PTHR10527">
    <property type="entry name" value="IMPORTIN BETA"/>
    <property type="match status" value="1"/>
</dbReference>
<dbReference type="SUPFAM" id="SSF48371">
    <property type="entry name" value="ARM repeat"/>
    <property type="match status" value="2"/>
</dbReference>
<evidence type="ECO:0000313" key="6">
    <source>
        <dbReference type="EMBL" id="KAK8892056.1"/>
    </source>
</evidence>
<sequence length="1040" mass="116703">MDEISLQFVQIFDALRQPDNNIIAEATTAAQQLLKNPESINGLIQIILNPQCAIYKSHAAVFFGMYIKMHLNEIEDTNSIIQQVLQILTNETNYEMQRLFICSIEQIIGSRSAPMIFEFMENALQSQQDHLINASILLCIAIDIELDKYVDHYPFFTNLISVGLQKLPPANPIEFGFLLGNLYTGENIAFFLQLWNNSIDIVCQNLSDINNIDINLIKFITGELNSAMDQANFAAPYANPEPIMARFFPLLGNPEYGIEVNSYLLSSICYALDLEVVLNSINPEEFFPLLLQKLFQISAMAYNPEDQLAISYIDVFEGVCYLFSGSGGDLCDSFVETVLSVINDYYSQPQTRPGILIVLGYVIGGEGPSDIIVDSLPQISQLLIESVNDQTRLVRDSAAFAIKELSISVEDEIEDYFEGLAKAVLQSLEKEITQDMLSAFSNLLASAMDTDPIFDQSYNFLMQKMSSSHEVWLQHYFPCLKELCVHSQRKIKNVFQQLVPLLFSIIEKGDSENMAEQAVICLTSLSATVPEHFSQYIQQLTGILIQYLKSQNESLIIDSLNSFGKLMENHYEALYPALPQLTSILLEIGANDTKPNLIQEINNFKQKQLEELEQTGELEFNIGEEDDNDERHFSPYAIPSLALSVFSSIARHYPQILPDTIQRVMNEFNIQIKNLAEDAIEENCRAISQISPGISKSQLSPEVKNSVTSQFCKWMIDFINDLEDMDLVNEAIQTAEQIIDFLGVGLIGERNQLELINIIKKVLSGELKCQKGSTEYNKGFHDNFCTLVCQMVASYGQNAPTALGPIIPVFFNLATSKKAPYREIAIQVLGCFVQHSSENLPKNDKQNIYQFVINGIRKNSQHAAFALSQFTNNDGDIIMQSIDALMKLIYEKLSQNKKKAASYVAFIDNLVAAVGEVGRNVLKEQFPMQQFAPVCLCAMPAKVDPTVNLEMMYFYVWMAKVLELQPVNEFAAVAIKLFMVPKSEIGGIAEDDSNILQNVASILVNCLNLMGPSAAEFVSTICENDPYKIQRVQEAINPVQ</sequence>
<dbReference type="Proteomes" id="UP001470230">
    <property type="component" value="Unassembled WGS sequence"/>
</dbReference>
<dbReference type="EMBL" id="JAPFFF010000004">
    <property type="protein sequence ID" value="KAK8892056.1"/>
    <property type="molecule type" value="Genomic_DNA"/>
</dbReference>
<dbReference type="Gene3D" id="1.25.10.10">
    <property type="entry name" value="Leucine-rich Repeat Variant"/>
    <property type="match status" value="4"/>
</dbReference>
<gene>
    <name evidence="6" type="ORF">M9Y10_029278</name>
</gene>
<keyword evidence="5" id="KW-0653">Protein transport</keyword>
<evidence type="ECO:0000313" key="7">
    <source>
        <dbReference type="Proteomes" id="UP001470230"/>
    </source>
</evidence>
<dbReference type="InterPro" id="IPR011989">
    <property type="entry name" value="ARM-like"/>
</dbReference>
<protein>
    <submittedName>
        <fullName evidence="6">Importin 4</fullName>
    </submittedName>
</protein>
<keyword evidence="4" id="KW-0677">Repeat</keyword>
<reference evidence="6 7" key="1">
    <citation type="submission" date="2024-04" db="EMBL/GenBank/DDBJ databases">
        <title>Tritrichomonas musculus Genome.</title>
        <authorList>
            <person name="Alves-Ferreira E."/>
            <person name="Grigg M."/>
            <person name="Lorenzi H."/>
            <person name="Galac M."/>
        </authorList>
    </citation>
    <scope>NUCLEOTIDE SEQUENCE [LARGE SCALE GENOMIC DNA]</scope>
    <source>
        <strain evidence="6 7">EAF2021</strain>
    </source>
</reference>
<accession>A0ABR2KMU3</accession>
<dbReference type="InterPro" id="IPR040122">
    <property type="entry name" value="Importin_beta"/>
</dbReference>
<dbReference type="InterPro" id="IPR016024">
    <property type="entry name" value="ARM-type_fold"/>
</dbReference>
<evidence type="ECO:0000256" key="2">
    <source>
        <dbReference type="ARBA" id="ARBA00022448"/>
    </source>
</evidence>
<organism evidence="6 7">
    <name type="scientific">Tritrichomonas musculus</name>
    <dbReference type="NCBI Taxonomy" id="1915356"/>
    <lineage>
        <taxon>Eukaryota</taxon>
        <taxon>Metamonada</taxon>
        <taxon>Parabasalia</taxon>
        <taxon>Tritrichomonadida</taxon>
        <taxon>Tritrichomonadidae</taxon>
        <taxon>Tritrichomonas</taxon>
    </lineage>
</organism>
<keyword evidence="3" id="KW-0963">Cytoplasm</keyword>
<evidence type="ECO:0000256" key="3">
    <source>
        <dbReference type="ARBA" id="ARBA00022490"/>
    </source>
</evidence>
<keyword evidence="2" id="KW-0813">Transport</keyword>
<proteinExistence type="predicted"/>